<dbReference type="AlphaFoldDB" id="A0A6A6BSS9"/>
<reference evidence="4" key="1">
    <citation type="journal article" date="2020" name="Stud. Mycol.">
        <title>101 Dothideomycetes genomes: a test case for predicting lifestyles and emergence of pathogens.</title>
        <authorList>
            <person name="Haridas S."/>
            <person name="Albert R."/>
            <person name="Binder M."/>
            <person name="Bloem J."/>
            <person name="Labutti K."/>
            <person name="Salamov A."/>
            <person name="Andreopoulos B."/>
            <person name="Baker S."/>
            <person name="Barry K."/>
            <person name="Bills G."/>
            <person name="Bluhm B."/>
            <person name="Cannon C."/>
            <person name="Castanera R."/>
            <person name="Culley D."/>
            <person name="Daum C."/>
            <person name="Ezra D."/>
            <person name="Gonzalez J."/>
            <person name="Henrissat B."/>
            <person name="Kuo A."/>
            <person name="Liang C."/>
            <person name="Lipzen A."/>
            <person name="Lutzoni F."/>
            <person name="Magnuson J."/>
            <person name="Mondo S."/>
            <person name="Nolan M."/>
            <person name="Ohm R."/>
            <person name="Pangilinan J."/>
            <person name="Park H.-J."/>
            <person name="Ramirez L."/>
            <person name="Alfaro M."/>
            <person name="Sun H."/>
            <person name="Tritt A."/>
            <person name="Yoshinaga Y."/>
            <person name="Zwiers L.-H."/>
            <person name="Turgeon B."/>
            <person name="Goodwin S."/>
            <person name="Spatafora J."/>
            <person name="Crous P."/>
            <person name="Grigoriev I."/>
        </authorList>
    </citation>
    <scope>NUCLEOTIDE SEQUENCE</scope>
    <source>
        <strain evidence="4">CBS 121167</strain>
    </source>
</reference>
<gene>
    <name evidence="4" type="ORF">K452DRAFT_217955</name>
</gene>
<evidence type="ECO:0000256" key="2">
    <source>
        <dbReference type="ARBA" id="ARBA00022942"/>
    </source>
</evidence>
<keyword evidence="2" id="KW-0647">Proteasome</keyword>
<dbReference type="InterPro" id="IPR000717">
    <property type="entry name" value="PCI_dom"/>
</dbReference>
<organism evidence="4 5">
    <name type="scientific">Aplosporella prunicola CBS 121167</name>
    <dbReference type="NCBI Taxonomy" id="1176127"/>
    <lineage>
        <taxon>Eukaryota</taxon>
        <taxon>Fungi</taxon>
        <taxon>Dikarya</taxon>
        <taxon>Ascomycota</taxon>
        <taxon>Pezizomycotina</taxon>
        <taxon>Dothideomycetes</taxon>
        <taxon>Dothideomycetes incertae sedis</taxon>
        <taxon>Botryosphaeriales</taxon>
        <taxon>Aplosporellaceae</taxon>
        <taxon>Aplosporella</taxon>
    </lineage>
</organism>
<feature type="domain" description="PCI" evidence="3">
    <location>
        <begin position="74"/>
        <end position="253"/>
    </location>
</feature>
<dbReference type="Gene3D" id="1.25.40.990">
    <property type="match status" value="1"/>
</dbReference>
<evidence type="ECO:0000313" key="4">
    <source>
        <dbReference type="EMBL" id="KAF2147172.1"/>
    </source>
</evidence>
<dbReference type="PANTHER" id="PTHR12387:SF0">
    <property type="entry name" value="26S PROTEASOME NON-ATPASE REGULATORY SUBUNIT 8"/>
    <property type="match status" value="1"/>
</dbReference>
<dbReference type="EMBL" id="ML995474">
    <property type="protein sequence ID" value="KAF2147172.1"/>
    <property type="molecule type" value="Genomic_DNA"/>
</dbReference>
<dbReference type="GO" id="GO:0005634">
    <property type="term" value="C:nucleus"/>
    <property type="evidence" value="ECO:0007669"/>
    <property type="project" value="TreeGrafter"/>
</dbReference>
<dbReference type="GO" id="GO:0008541">
    <property type="term" value="C:proteasome regulatory particle, lid subcomplex"/>
    <property type="evidence" value="ECO:0007669"/>
    <property type="project" value="UniProtKB-ARBA"/>
</dbReference>
<dbReference type="GO" id="GO:0005829">
    <property type="term" value="C:cytosol"/>
    <property type="evidence" value="ECO:0007669"/>
    <property type="project" value="TreeGrafter"/>
</dbReference>
<dbReference type="Pfam" id="PF10075">
    <property type="entry name" value="CSN8_PSD8_EIF3K"/>
    <property type="match status" value="1"/>
</dbReference>
<dbReference type="Proteomes" id="UP000799438">
    <property type="component" value="Unassembled WGS sequence"/>
</dbReference>
<name>A0A6A6BSS9_9PEZI</name>
<comment type="similarity">
    <text evidence="1">Belongs to the proteasome subunit S14 family.</text>
</comment>
<dbReference type="PANTHER" id="PTHR12387">
    <property type="entry name" value="26S PROTEASOME NON-ATPASE REGULATORY SUBUNIT 8"/>
    <property type="match status" value="1"/>
</dbReference>
<keyword evidence="5" id="KW-1185">Reference proteome</keyword>
<proteinExistence type="inferred from homology"/>
<dbReference type="InterPro" id="IPR006746">
    <property type="entry name" value="26S_Psome_Rpn12"/>
</dbReference>
<sequence>MAEQEATSLIQQLQQALRSNPGGAAPLLSKTKLALLKLNALVPTATTPPQHLSLARSALELGALISIKNTDPAAFTRYYQQLQPFYALPERALPRAGGNASKITGLYLLLLLSQGDYAGFHTLLESLEVASAVAGVRLEDDPFIQYPVRLEQALMEGSYDRVWGETKSERVPGDEFSVFSTVLINTIRSEIASCSEKAYHSIPITDAKSLLFLESEGAVIDFAQQRGWAGKDGRIYFPQQELEAQGAEKDVMQLSGQVIQNTLGYARELETIV</sequence>
<dbReference type="GeneID" id="54293820"/>
<dbReference type="PROSITE" id="PS50250">
    <property type="entry name" value="PCI"/>
    <property type="match status" value="1"/>
</dbReference>
<accession>A0A6A6BSS9</accession>
<dbReference type="InterPro" id="IPR033464">
    <property type="entry name" value="CSN8_PSD8_EIF3K"/>
</dbReference>
<protein>
    <recommendedName>
        <fullName evidence="3">PCI domain-containing protein</fullName>
    </recommendedName>
</protein>
<evidence type="ECO:0000256" key="1">
    <source>
        <dbReference type="ARBA" id="ARBA00009627"/>
    </source>
</evidence>
<dbReference type="OrthoDB" id="8775810at2759"/>
<dbReference type="FunFam" id="1.25.40.990:FF:000001">
    <property type="entry name" value="26S proteasome non-ATPase regulatory subunit"/>
    <property type="match status" value="1"/>
</dbReference>
<evidence type="ECO:0000313" key="5">
    <source>
        <dbReference type="Proteomes" id="UP000799438"/>
    </source>
</evidence>
<evidence type="ECO:0000259" key="3">
    <source>
        <dbReference type="PROSITE" id="PS50250"/>
    </source>
</evidence>
<dbReference type="RefSeq" id="XP_033402880.1">
    <property type="nucleotide sequence ID" value="XM_033536324.1"/>
</dbReference>
<dbReference type="GO" id="GO:0043161">
    <property type="term" value="P:proteasome-mediated ubiquitin-dependent protein catabolic process"/>
    <property type="evidence" value="ECO:0007669"/>
    <property type="project" value="TreeGrafter"/>
</dbReference>